<dbReference type="Proteomes" id="UP000178042">
    <property type="component" value="Unassembled WGS sequence"/>
</dbReference>
<protein>
    <recommendedName>
        <fullName evidence="1">Transposase IS200-like domain-containing protein</fullName>
    </recommendedName>
</protein>
<dbReference type="GO" id="GO:0003677">
    <property type="term" value="F:DNA binding"/>
    <property type="evidence" value="ECO:0007669"/>
    <property type="project" value="InterPro"/>
</dbReference>
<evidence type="ECO:0000313" key="3">
    <source>
        <dbReference type="Proteomes" id="UP000178042"/>
    </source>
</evidence>
<dbReference type="GO" id="GO:0006313">
    <property type="term" value="P:DNA transposition"/>
    <property type="evidence" value="ECO:0007669"/>
    <property type="project" value="InterPro"/>
</dbReference>
<evidence type="ECO:0000313" key="2">
    <source>
        <dbReference type="EMBL" id="OGG58902.1"/>
    </source>
</evidence>
<organism evidence="2 3">
    <name type="scientific">Candidatus Kaiserbacteria bacterium RIFCSPHIGHO2_02_FULL_49_16</name>
    <dbReference type="NCBI Taxonomy" id="1798490"/>
    <lineage>
        <taxon>Bacteria</taxon>
        <taxon>Candidatus Kaiseribacteriota</taxon>
    </lineage>
</organism>
<feature type="domain" description="Transposase IS200-like" evidence="1">
    <location>
        <begin position="8"/>
        <end position="148"/>
    </location>
</feature>
<dbReference type="Gene3D" id="3.30.70.1290">
    <property type="entry name" value="Transposase IS200-like"/>
    <property type="match status" value="1"/>
</dbReference>
<dbReference type="InterPro" id="IPR036515">
    <property type="entry name" value="Transposase_17_sf"/>
</dbReference>
<accession>A0A1F6DD19</accession>
<reference evidence="2 3" key="1">
    <citation type="journal article" date="2016" name="Nat. Commun.">
        <title>Thousands of microbial genomes shed light on interconnected biogeochemical processes in an aquifer system.</title>
        <authorList>
            <person name="Anantharaman K."/>
            <person name="Brown C.T."/>
            <person name="Hug L.A."/>
            <person name="Sharon I."/>
            <person name="Castelle C.J."/>
            <person name="Probst A.J."/>
            <person name="Thomas B.C."/>
            <person name="Singh A."/>
            <person name="Wilkins M.J."/>
            <person name="Karaoz U."/>
            <person name="Brodie E.L."/>
            <person name="Williams K.H."/>
            <person name="Hubbard S.S."/>
            <person name="Banfield J.F."/>
        </authorList>
    </citation>
    <scope>NUCLEOTIDE SEQUENCE [LARGE SCALE GENOMIC DNA]</scope>
</reference>
<comment type="caution">
    <text evidence="2">The sequence shown here is derived from an EMBL/GenBank/DDBJ whole genome shotgun (WGS) entry which is preliminary data.</text>
</comment>
<name>A0A1F6DD19_9BACT</name>
<proteinExistence type="predicted"/>
<gene>
    <name evidence="2" type="ORF">A3C86_02520</name>
</gene>
<dbReference type="SMART" id="SM01321">
    <property type="entry name" value="Y1_Tnp"/>
    <property type="match status" value="1"/>
</dbReference>
<dbReference type="GO" id="GO:0004803">
    <property type="term" value="F:transposase activity"/>
    <property type="evidence" value="ECO:0007669"/>
    <property type="project" value="InterPro"/>
</dbReference>
<dbReference type="EMBL" id="MFLD01000032">
    <property type="protein sequence ID" value="OGG58902.1"/>
    <property type="molecule type" value="Genomic_DNA"/>
</dbReference>
<dbReference type="PANTHER" id="PTHR34322">
    <property type="entry name" value="TRANSPOSASE, Y1_TNP DOMAIN-CONTAINING"/>
    <property type="match status" value="1"/>
</dbReference>
<dbReference type="AlphaFoldDB" id="A0A1F6DD19"/>
<dbReference type="PANTHER" id="PTHR34322:SF2">
    <property type="entry name" value="TRANSPOSASE IS200-LIKE DOMAIN-CONTAINING PROTEIN"/>
    <property type="match status" value="1"/>
</dbReference>
<dbReference type="SUPFAM" id="SSF143422">
    <property type="entry name" value="Transposase IS200-like"/>
    <property type="match status" value="1"/>
</dbReference>
<evidence type="ECO:0000259" key="1">
    <source>
        <dbReference type="SMART" id="SM01321"/>
    </source>
</evidence>
<dbReference type="Pfam" id="PF01797">
    <property type="entry name" value="Y1_Tnp"/>
    <property type="match status" value="1"/>
</dbReference>
<sequence length="236" mass="27802">MLRRVPLISDETYHIYNRGAGKQRIYTTARDYERFIALLYLANSEEPITYRKGPSLVEIFNPDNKGARTQKLVDVLAYALMPNHFHLVLKQIMDEGITRFMRKLATAYSMYFNIKYEHSGVLFQGRFKSSHINSEPYFRYIFSYVHLNPLELVEPGWKEGTIRNQKIARKFLADYRYGSYFDYCIGERPERAILAYDDAPDFLKEQNDLEEMLSDFSKGHILHTDDGAITEDRPRR</sequence>
<dbReference type="InterPro" id="IPR002686">
    <property type="entry name" value="Transposase_17"/>
</dbReference>